<reference evidence="2 3" key="1">
    <citation type="submission" date="2021-03" db="EMBL/GenBank/DDBJ databases">
        <authorList>
            <person name="So Y."/>
        </authorList>
    </citation>
    <scope>NUCLEOTIDE SEQUENCE [LARGE SCALE GENOMIC DNA]</scope>
    <source>
        <strain evidence="2 3">SSH11</strain>
    </source>
</reference>
<comment type="caution">
    <text evidence="2">The sequence shown here is derived from an EMBL/GenBank/DDBJ whole genome shotgun (WGS) entry which is preliminary data.</text>
</comment>
<feature type="domain" description="SCP" evidence="1">
    <location>
        <begin position="25"/>
        <end position="157"/>
    </location>
</feature>
<evidence type="ECO:0000313" key="2">
    <source>
        <dbReference type="EMBL" id="MBP0445458.1"/>
    </source>
</evidence>
<dbReference type="Proteomes" id="UP000681594">
    <property type="component" value="Unassembled WGS sequence"/>
</dbReference>
<protein>
    <recommendedName>
        <fullName evidence="1">SCP domain-containing protein</fullName>
    </recommendedName>
</protein>
<dbReference type="InterPro" id="IPR035940">
    <property type="entry name" value="CAP_sf"/>
</dbReference>
<dbReference type="PROSITE" id="PS51257">
    <property type="entry name" value="PROKAR_LIPOPROTEIN"/>
    <property type="match status" value="1"/>
</dbReference>
<dbReference type="InterPro" id="IPR018244">
    <property type="entry name" value="Allrgn_V5/Tpx1_CS"/>
</dbReference>
<evidence type="ECO:0000313" key="3">
    <source>
        <dbReference type="Proteomes" id="UP000681594"/>
    </source>
</evidence>
<dbReference type="PRINTS" id="PR00837">
    <property type="entry name" value="V5TPXLIKE"/>
</dbReference>
<name>A0ABS4AEN6_9PROT</name>
<dbReference type="PROSITE" id="PS01009">
    <property type="entry name" value="CRISP_1"/>
    <property type="match status" value="1"/>
</dbReference>
<organism evidence="2 3">
    <name type="scientific">Pararoseomonas baculiformis</name>
    <dbReference type="NCBI Taxonomy" id="2820812"/>
    <lineage>
        <taxon>Bacteria</taxon>
        <taxon>Pseudomonadati</taxon>
        <taxon>Pseudomonadota</taxon>
        <taxon>Alphaproteobacteria</taxon>
        <taxon>Acetobacterales</taxon>
        <taxon>Acetobacteraceae</taxon>
        <taxon>Pararoseomonas</taxon>
    </lineage>
</organism>
<proteinExistence type="predicted"/>
<dbReference type="RefSeq" id="WP_209379709.1">
    <property type="nucleotide sequence ID" value="NZ_JAGIZB010000010.1"/>
</dbReference>
<dbReference type="Gene3D" id="3.40.33.10">
    <property type="entry name" value="CAP"/>
    <property type="match status" value="1"/>
</dbReference>
<dbReference type="SUPFAM" id="SSF55797">
    <property type="entry name" value="PR-1-like"/>
    <property type="match status" value="1"/>
</dbReference>
<keyword evidence="3" id="KW-1185">Reference proteome</keyword>
<accession>A0ABS4AEN6</accession>
<gene>
    <name evidence="2" type="ORF">J8J14_11785</name>
</gene>
<dbReference type="InterPro" id="IPR001283">
    <property type="entry name" value="CRISP-related"/>
</dbReference>
<evidence type="ECO:0000259" key="1">
    <source>
        <dbReference type="SMART" id="SM00198"/>
    </source>
</evidence>
<sequence>MPRWLVSLGWVPLLMGCAVPGPTPEQAASILSLHNAERACLGVPPLRWDAGMAEEAGQWALSLARSGRLVHAPGRADGENIWIGTAGAYTVERMVGGWLAEREAFRRAGRREEDFGAVGHYTQMVWRDSTTLGCGLAQARGRAALVCRYRPAGNLPGRRPY</sequence>
<dbReference type="PANTHER" id="PTHR10334">
    <property type="entry name" value="CYSTEINE-RICH SECRETORY PROTEIN-RELATED"/>
    <property type="match status" value="1"/>
</dbReference>
<dbReference type="InterPro" id="IPR014044">
    <property type="entry name" value="CAP_dom"/>
</dbReference>
<dbReference type="Pfam" id="PF00188">
    <property type="entry name" value="CAP"/>
    <property type="match status" value="1"/>
</dbReference>
<dbReference type="SMART" id="SM00198">
    <property type="entry name" value="SCP"/>
    <property type="match status" value="1"/>
</dbReference>
<dbReference type="EMBL" id="JAGIZB010000010">
    <property type="protein sequence ID" value="MBP0445458.1"/>
    <property type="molecule type" value="Genomic_DNA"/>
</dbReference>